<dbReference type="AlphaFoldDB" id="S8D8C2"/>
<comment type="caution">
    <text evidence="2">The sequence shown here is derived from an EMBL/GenBank/DDBJ whole genome shotgun (WGS) entry which is preliminary data.</text>
</comment>
<dbReference type="InterPro" id="IPR054722">
    <property type="entry name" value="PolX-like_BBD"/>
</dbReference>
<keyword evidence="3" id="KW-1185">Reference proteome</keyword>
<sequence length="373" mass="42068">MTPAERDLYKNEVCQYCNVQGHIAKICWWLRRTQPNSPDETIPQSLASLQLDNTLTQTEWTSDTGATNHMTGKFTLFNNLKPYTGSNGVIIGDGTTLPITGIGTTALQQNTTSIPLNDVLYIPQLTKNLLSVSQLTRQEPVNCEFTNTGLIVKDRTTGRRRLTGNRRGGLYVVNAPQDDVFSPQAAFFSSRFKSCSSEIWHHRLGHPQDKMDFDTSSTQFSHQQSALSPDVPPVFAVPSPETPSVTEQFNVDSENPVIPIDDFATPLETPKTFPKKKKCSPETFLSLLQIPAVRNHNLEILNGRKHTLKMLEGRNHNLKIWTGTNHTLEGRHNTLDRRKYALKISEGRKYNPKISKGRNNMTILEMHHSLHIR</sequence>
<dbReference type="OrthoDB" id="914038at2759"/>
<accession>S8D8C2</accession>
<reference evidence="2 3" key="1">
    <citation type="journal article" date="2013" name="BMC Genomics">
        <title>The miniature genome of a carnivorous plant Genlisea aurea contains a low number of genes and short non-coding sequences.</title>
        <authorList>
            <person name="Leushkin E.V."/>
            <person name="Sutormin R.A."/>
            <person name="Nabieva E.R."/>
            <person name="Penin A.A."/>
            <person name="Kondrashov A.S."/>
            <person name="Logacheva M.D."/>
        </authorList>
    </citation>
    <scope>NUCLEOTIDE SEQUENCE [LARGE SCALE GENOMIC DNA]</scope>
</reference>
<proteinExistence type="predicted"/>
<gene>
    <name evidence="2" type="ORF">M569_15888</name>
</gene>
<dbReference type="EMBL" id="AUSU01008791">
    <property type="protein sequence ID" value="EPS58923.1"/>
    <property type="molecule type" value="Genomic_DNA"/>
</dbReference>
<dbReference type="Pfam" id="PF22936">
    <property type="entry name" value="Pol_BBD"/>
    <property type="match status" value="1"/>
</dbReference>
<evidence type="ECO:0000259" key="1">
    <source>
        <dbReference type="Pfam" id="PF22936"/>
    </source>
</evidence>
<protein>
    <recommendedName>
        <fullName evidence="1">Retrovirus-related Pol polyprotein from transposon TNT 1-94-like beta-barrel domain-containing protein</fullName>
    </recommendedName>
</protein>
<dbReference type="Proteomes" id="UP000015453">
    <property type="component" value="Unassembled WGS sequence"/>
</dbReference>
<name>S8D8C2_9LAMI</name>
<evidence type="ECO:0000313" key="2">
    <source>
        <dbReference type="EMBL" id="EPS58923.1"/>
    </source>
</evidence>
<organism evidence="2 3">
    <name type="scientific">Genlisea aurea</name>
    <dbReference type="NCBI Taxonomy" id="192259"/>
    <lineage>
        <taxon>Eukaryota</taxon>
        <taxon>Viridiplantae</taxon>
        <taxon>Streptophyta</taxon>
        <taxon>Embryophyta</taxon>
        <taxon>Tracheophyta</taxon>
        <taxon>Spermatophyta</taxon>
        <taxon>Magnoliopsida</taxon>
        <taxon>eudicotyledons</taxon>
        <taxon>Gunneridae</taxon>
        <taxon>Pentapetalae</taxon>
        <taxon>asterids</taxon>
        <taxon>lamiids</taxon>
        <taxon>Lamiales</taxon>
        <taxon>Lentibulariaceae</taxon>
        <taxon>Genlisea</taxon>
    </lineage>
</organism>
<feature type="domain" description="Retrovirus-related Pol polyprotein from transposon TNT 1-94-like beta-barrel" evidence="1">
    <location>
        <begin position="60"/>
        <end position="138"/>
    </location>
</feature>
<evidence type="ECO:0000313" key="3">
    <source>
        <dbReference type="Proteomes" id="UP000015453"/>
    </source>
</evidence>